<gene>
    <name evidence="2" type="ORF">GCM10010411_89190</name>
</gene>
<dbReference type="RefSeq" id="WP_344548692.1">
    <property type="nucleotide sequence ID" value="NZ_BAAATD010000020.1"/>
</dbReference>
<dbReference type="Pfam" id="PF21806">
    <property type="entry name" value="DUF6879"/>
    <property type="match status" value="1"/>
</dbReference>
<evidence type="ECO:0000313" key="3">
    <source>
        <dbReference type="Proteomes" id="UP001501509"/>
    </source>
</evidence>
<reference evidence="2 3" key="1">
    <citation type="journal article" date="2019" name="Int. J. Syst. Evol. Microbiol.">
        <title>The Global Catalogue of Microorganisms (GCM) 10K type strain sequencing project: providing services to taxonomists for standard genome sequencing and annotation.</title>
        <authorList>
            <consortium name="The Broad Institute Genomics Platform"/>
            <consortium name="The Broad Institute Genome Sequencing Center for Infectious Disease"/>
            <person name="Wu L."/>
            <person name="Ma J."/>
        </authorList>
    </citation>
    <scope>NUCLEOTIDE SEQUENCE [LARGE SCALE GENOMIC DNA]</scope>
    <source>
        <strain evidence="2 3">JCM 6833</strain>
    </source>
</reference>
<evidence type="ECO:0000259" key="1">
    <source>
        <dbReference type="Pfam" id="PF21806"/>
    </source>
</evidence>
<keyword evidence="3" id="KW-1185">Reference proteome</keyword>
<dbReference type="Proteomes" id="UP001501509">
    <property type="component" value="Unassembled WGS sequence"/>
</dbReference>
<organism evidence="2 3">
    <name type="scientific">Actinomadura fulvescens</name>
    <dbReference type="NCBI Taxonomy" id="46160"/>
    <lineage>
        <taxon>Bacteria</taxon>
        <taxon>Bacillati</taxon>
        <taxon>Actinomycetota</taxon>
        <taxon>Actinomycetes</taxon>
        <taxon>Streptosporangiales</taxon>
        <taxon>Thermomonosporaceae</taxon>
        <taxon>Actinomadura</taxon>
    </lineage>
</organism>
<protein>
    <recommendedName>
        <fullName evidence="1">DUF6879 domain-containing protein</fullName>
    </recommendedName>
</protein>
<sequence length="181" mass="20545">MTVADLLTGDAFGAMFHAVRRSAFRLETRDRYNAPSEQEPIRRFLAGDPDEDYLLGAHEWGAMTRAAAAEGRPFRRVRVVTVPLGDYSRYALWSVQGNLRAGERIRYLKRGLAEALGLPVRPPHDAWLLDDDRVAVLHFDTDDRLLGAELVDDAATVEQHQKWRDIAWKASATRDEFLRSV</sequence>
<accession>A0ABN3QV94</accession>
<dbReference type="EMBL" id="BAAATD010000020">
    <property type="protein sequence ID" value="GAA2636173.1"/>
    <property type="molecule type" value="Genomic_DNA"/>
</dbReference>
<evidence type="ECO:0000313" key="2">
    <source>
        <dbReference type="EMBL" id="GAA2636173.1"/>
    </source>
</evidence>
<dbReference type="InterPro" id="IPR049244">
    <property type="entry name" value="DUF6879"/>
</dbReference>
<comment type="caution">
    <text evidence="2">The sequence shown here is derived from an EMBL/GenBank/DDBJ whole genome shotgun (WGS) entry which is preliminary data.</text>
</comment>
<feature type="domain" description="DUF6879" evidence="1">
    <location>
        <begin position="10"/>
        <end position="178"/>
    </location>
</feature>
<proteinExistence type="predicted"/>
<name>A0ABN3QV94_9ACTN</name>